<dbReference type="GO" id="GO:0008999">
    <property type="term" value="F:protein-N-terminal-alanine acetyltransferase activity"/>
    <property type="evidence" value="ECO:0007669"/>
    <property type="project" value="TreeGrafter"/>
</dbReference>
<dbReference type="AlphaFoldDB" id="A0A5D3FC51"/>
<dbReference type="EMBL" id="VSRQ01000007">
    <property type="protein sequence ID" value="TYK44955.1"/>
    <property type="molecule type" value="Genomic_DNA"/>
</dbReference>
<evidence type="ECO:0000313" key="3">
    <source>
        <dbReference type="Proteomes" id="UP000323505"/>
    </source>
</evidence>
<dbReference type="PROSITE" id="PS51186">
    <property type="entry name" value="GNAT"/>
    <property type="match status" value="1"/>
</dbReference>
<comment type="caution">
    <text evidence="2">The sequence shown here is derived from an EMBL/GenBank/DDBJ whole genome shotgun (WGS) entry which is preliminary data.</text>
</comment>
<reference evidence="2 3" key="1">
    <citation type="submission" date="2019-08" db="EMBL/GenBank/DDBJ databases">
        <title>Actinomadura sp. nov. CYP1-5 isolated from mountain soil.</title>
        <authorList>
            <person name="Songsumanus A."/>
            <person name="Kuncharoen N."/>
            <person name="Kudo T."/>
            <person name="Yuki M."/>
            <person name="Igarashi Y."/>
            <person name="Tanasupawat S."/>
        </authorList>
    </citation>
    <scope>NUCLEOTIDE SEQUENCE [LARGE SCALE GENOMIC DNA]</scope>
    <source>
        <strain evidence="2 3">CYP1-5</strain>
    </source>
</reference>
<dbReference type="Gene3D" id="3.40.630.30">
    <property type="match status" value="1"/>
</dbReference>
<evidence type="ECO:0000259" key="1">
    <source>
        <dbReference type="PROSITE" id="PS51186"/>
    </source>
</evidence>
<dbReference type="InterPro" id="IPR000182">
    <property type="entry name" value="GNAT_dom"/>
</dbReference>
<protein>
    <submittedName>
        <fullName evidence="2">GNAT family N-acetyltransferase</fullName>
    </submittedName>
</protein>
<feature type="domain" description="N-acetyltransferase" evidence="1">
    <location>
        <begin position="6"/>
        <end position="169"/>
    </location>
</feature>
<name>A0A5D3FC51_9ACTN</name>
<dbReference type="InterPro" id="IPR016181">
    <property type="entry name" value="Acyl_CoA_acyltransferase"/>
</dbReference>
<proteinExistence type="predicted"/>
<organism evidence="2 3">
    <name type="scientific">Actinomadura decatromicini</name>
    <dbReference type="NCBI Taxonomy" id="2604572"/>
    <lineage>
        <taxon>Bacteria</taxon>
        <taxon>Bacillati</taxon>
        <taxon>Actinomycetota</taxon>
        <taxon>Actinomycetes</taxon>
        <taxon>Streptosporangiales</taxon>
        <taxon>Thermomonosporaceae</taxon>
        <taxon>Actinomadura</taxon>
    </lineage>
</organism>
<dbReference type="Proteomes" id="UP000323505">
    <property type="component" value="Unassembled WGS sequence"/>
</dbReference>
<evidence type="ECO:0000313" key="2">
    <source>
        <dbReference type="EMBL" id="TYK44955.1"/>
    </source>
</evidence>
<dbReference type="SUPFAM" id="SSF55729">
    <property type="entry name" value="Acyl-CoA N-acyltransferases (Nat)"/>
    <property type="match status" value="1"/>
</dbReference>
<dbReference type="GO" id="GO:0005737">
    <property type="term" value="C:cytoplasm"/>
    <property type="evidence" value="ECO:0007669"/>
    <property type="project" value="TreeGrafter"/>
</dbReference>
<dbReference type="Pfam" id="PF13302">
    <property type="entry name" value="Acetyltransf_3"/>
    <property type="match status" value="1"/>
</dbReference>
<gene>
    <name evidence="2" type="ORF">FXF68_30085</name>
</gene>
<sequence length="174" mass="19816">MVDDHVRLRPVAEEDLPFVEALRTDPDLCGPFLWEGWRDPHRFRRRWQDDGWLGDDSALLIVARGADALGMVSYRRVELTGPVWCWSIGALLAPEARGQGLGSRAQRLLVDYLFHHTLAHRIQAETDVDNIAEQRALERIGFTREGVVRACSFLGGRYHDKVVYSILRTEVPPS</sequence>
<dbReference type="GO" id="GO:1990189">
    <property type="term" value="F:protein N-terminal-serine acetyltransferase activity"/>
    <property type="evidence" value="ECO:0007669"/>
    <property type="project" value="TreeGrafter"/>
</dbReference>
<dbReference type="InterPro" id="IPR051908">
    <property type="entry name" value="Ribosomal_N-acetyltransferase"/>
</dbReference>
<keyword evidence="2" id="KW-0808">Transferase</keyword>
<keyword evidence="3" id="KW-1185">Reference proteome</keyword>
<dbReference type="PANTHER" id="PTHR43441">
    <property type="entry name" value="RIBOSOMAL-PROTEIN-SERINE ACETYLTRANSFERASE"/>
    <property type="match status" value="1"/>
</dbReference>
<accession>A0A5D3FC51</accession>
<dbReference type="PANTHER" id="PTHR43441:SF11">
    <property type="entry name" value="RIBOSOMAL-PROTEIN-SERINE ACETYLTRANSFERASE"/>
    <property type="match status" value="1"/>
</dbReference>